<sequence length="346" mass="39341">MNKQKIRILQVGAGSMGSRRIRDLLLRPDITLSVLDKRKDRLKKSVESFGIQSFESFEEAIDWKPDVLSISTPPDQHDDYIHFALENGLHHFCEAQLWTYDFLKIKSESQRKGMLSATSCSMHFLPIIKQLKLFVNDKLGDLHAYQMYLSTYMPSWHPDEGVEYYARHRNTAAGREMVPFELLYLNEIFGIAEEVVGSIGRRSQLGNDSEMEDTWCLQMNLAGGSFGQLVVLQASPSTVRKGVCSGTNGRIEFDIYNGKLTAEFDDGYKEFIDYGSQKDVIELAYKDEINTFVDAVLGKAKWPLSYYDSALATATLAAIEKSATRGKWEKVDPRIQPEYLLCQIDN</sequence>
<keyword evidence="3" id="KW-1185">Reference proteome</keyword>
<dbReference type="Gene3D" id="3.40.50.720">
    <property type="entry name" value="NAD(P)-binding Rossmann-like Domain"/>
    <property type="match status" value="1"/>
</dbReference>
<dbReference type="SUPFAM" id="SSF51735">
    <property type="entry name" value="NAD(P)-binding Rossmann-fold domains"/>
    <property type="match status" value="1"/>
</dbReference>
<organism evidence="2 3">
    <name type="scientific">Mariniphaga sediminis</name>
    <dbReference type="NCBI Taxonomy" id="1628158"/>
    <lineage>
        <taxon>Bacteria</taxon>
        <taxon>Pseudomonadati</taxon>
        <taxon>Bacteroidota</taxon>
        <taxon>Bacteroidia</taxon>
        <taxon>Marinilabiliales</taxon>
        <taxon>Prolixibacteraceae</taxon>
        <taxon>Mariniphaga</taxon>
    </lineage>
</organism>
<evidence type="ECO:0000313" key="2">
    <source>
        <dbReference type="EMBL" id="RIH64455.1"/>
    </source>
</evidence>
<dbReference type="EMBL" id="QWET01000010">
    <property type="protein sequence ID" value="RIH64455.1"/>
    <property type="molecule type" value="Genomic_DNA"/>
</dbReference>
<dbReference type="RefSeq" id="WP_119350614.1">
    <property type="nucleotide sequence ID" value="NZ_QWET01000010.1"/>
</dbReference>
<dbReference type="Pfam" id="PF01408">
    <property type="entry name" value="GFO_IDH_MocA"/>
    <property type="match status" value="1"/>
</dbReference>
<dbReference type="SUPFAM" id="SSF55347">
    <property type="entry name" value="Glyceraldehyde-3-phosphate dehydrogenase-like, C-terminal domain"/>
    <property type="match status" value="1"/>
</dbReference>
<comment type="caution">
    <text evidence="2">The sequence shown here is derived from an EMBL/GenBank/DDBJ whole genome shotgun (WGS) entry which is preliminary data.</text>
</comment>
<dbReference type="AlphaFoldDB" id="A0A399CXI6"/>
<reference evidence="2 3" key="1">
    <citation type="journal article" date="2015" name="Int. J. Syst. Evol. Microbiol.">
        <title>Mariniphaga sediminis sp. nov., isolated from coastal sediment.</title>
        <authorList>
            <person name="Wang F.Q."/>
            <person name="Shen Q.Y."/>
            <person name="Chen G.J."/>
            <person name="Du Z.J."/>
        </authorList>
    </citation>
    <scope>NUCLEOTIDE SEQUENCE [LARGE SCALE GENOMIC DNA]</scope>
    <source>
        <strain evidence="2 3">SY21</strain>
    </source>
</reference>
<dbReference type="InterPro" id="IPR000683">
    <property type="entry name" value="Gfo/Idh/MocA-like_OxRdtase_N"/>
</dbReference>
<protein>
    <submittedName>
        <fullName evidence="2">Gfo/Idh/MocA family oxidoreductase</fullName>
    </submittedName>
</protein>
<dbReference type="InterPro" id="IPR051450">
    <property type="entry name" value="Gfo/Idh/MocA_Oxidoreductases"/>
</dbReference>
<dbReference type="InterPro" id="IPR036291">
    <property type="entry name" value="NAD(P)-bd_dom_sf"/>
</dbReference>
<dbReference type="GO" id="GO:0000166">
    <property type="term" value="F:nucleotide binding"/>
    <property type="evidence" value="ECO:0007669"/>
    <property type="project" value="InterPro"/>
</dbReference>
<dbReference type="Proteomes" id="UP000266441">
    <property type="component" value="Unassembled WGS sequence"/>
</dbReference>
<evidence type="ECO:0000313" key="3">
    <source>
        <dbReference type="Proteomes" id="UP000266441"/>
    </source>
</evidence>
<dbReference type="Gene3D" id="3.30.360.10">
    <property type="entry name" value="Dihydrodipicolinate Reductase, domain 2"/>
    <property type="match status" value="1"/>
</dbReference>
<name>A0A399CXI6_9BACT</name>
<feature type="domain" description="Gfo/Idh/MocA-like oxidoreductase N-terminal" evidence="1">
    <location>
        <begin position="6"/>
        <end position="94"/>
    </location>
</feature>
<gene>
    <name evidence="2" type="ORF">D1164_13930</name>
</gene>
<proteinExistence type="predicted"/>
<accession>A0A399CXI6</accession>
<dbReference type="PANTHER" id="PTHR43377">
    <property type="entry name" value="BILIVERDIN REDUCTASE A"/>
    <property type="match status" value="1"/>
</dbReference>
<dbReference type="OrthoDB" id="9815825at2"/>
<evidence type="ECO:0000259" key="1">
    <source>
        <dbReference type="Pfam" id="PF01408"/>
    </source>
</evidence>
<dbReference type="PANTHER" id="PTHR43377:SF1">
    <property type="entry name" value="BILIVERDIN REDUCTASE A"/>
    <property type="match status" value="1"/>
</dbReference>